<protein>
    <recommendedName>
        <fullName evidence="11">PTS EIIC type-2 domain-containing protein</fullName>
    </recommendedName>
</protein>
<evidence type="ECO:0000256" key="3">
    <source>
        <dbReference type="ARBA" id="ARBA00022475"/>
    </source>
</evidence>
<feature type="transmembrane region" description="Helical" evidence="10">
    <location>
        <begin position="411"/>
        <end position="430"/>
    </location>
</feature>
<dbReference type="PANTHER" id="PTHR30505">
    <property type="entry name" value="FRUCTOSE-LIKE PERMEASE"/>
    <property type="match status" value="1"/>
</dbReference>
<evidence type="ECO:0000313" key="13">
    <source>
        <dbReference type="Proteomes" id="UP000092021"/>
    </source>
</evidence>
<keyword evidence="6 10" id="KW-0812">Transmembrane</keyword>
<evidence type="ECO:0000256" key="1">
    <source>
        <dbReference type="ARBA" id="ARBA00004429"/>
    </source>
</evidence>
<reference evidence="12 13" key="1">
    <citation type="submission" date="2016-04" db="EMBL/GenBank/DDBJ databases">
        <title>Identification of putative biosynthetic pathways for the production of bioactive secondary metabolites by the marine actinomycete Kocuria kristinae RUTW2-3.</title>
        <authorList>
            <person name="Waterworth S.C."/>
            <person name="Walmsley T.A."/>
            <person name="Matongo T."/>
            <person name="Davies-Coleman M.T."/>
            <person name="Dorrington R.A."/>
        </authorList>
    </citation>
    <scope>NUCLEOTIDE SEQUENCE [LARGE SCALE GENOMIC DNA]</scope>
    <source>
        <strain evidence="12 13">RUTW4-5</strain>
    </source>
</reference>
<evidence type="ECO:0000313" key="12">
    <source>
        <dbReference type="EMBL" id="OAX67841.1"/>
    </source>
</evidence>
<feature type="compositionally biased region" description="Basic and acidic residues" evidence="9">
    <location>
        <begin position="41"/>
        <end position="58"/>
    </location>
</feature>
<evidence type="ECO:0000256" key="2">
    <source>
        <dbReference type="ARBA" id="ARBA00022448"/>
    </source>
</evidence>
<feature type="region of interest" description="Disordered" evidence="9">
    <location>
        <begin position="40"/>
        <end position="66"/>
    </location>
</feature>
<evidence type="ECO:0000256" key="5">
    <source>
        <dbReference type="ARBA" id="ARBA00022683"/>
    </source>
</evidence>
<dbReference type="Proteomes" id="UP000092021">
    <property type="component" value="Unassembled WGS sequence"/>
</dbReference>
<name>A0A657IWG2_9MICC</name>
<keyword evidence="4" id="KW-0762">Sugar transport</keyword>
<feature type="transmembrane region" description="Helical" evidence="10">
    <location>
        <begin position="229"/>
        <end position="248"/>
    </location>
</feature>
<dbReference type="EMBL" id="LWGZ01000004">
    <property type="protein sequence ID" value="OAX67841.1"/>
    <property type="molecule type" value="Genomic_DNA"/>
</dbReference>
<dbReference type="GO" id="GO:0008982">
    <property type="term" value="F:protein-N(PI)-phosphohistidine-sugar phosphotransferase activity"/>
    <property type="evidence" value="ECO:0007669"/>
    <property type="project" value="InterPro"/>
</dbReference>
<dbReference type="InterPro" id="IPR006327">
    <property type="entry name" value="PTS_IIC_fruc"/>
</dbReference>
<evidence type="ECO:0000256" key="9">
    <source>
        <dbReference type="SAM" id="MobiDB-lite"/>
    </source>
</evidence>
<feature type="transmembrane region" description="Helical" evidence="10">
    <location>
        <begin position="81"/>
        <end position="101"/>
    </location>
</feature>
<keyword evidence="2" id="KW-0813">Transport</keyword>
<keyword evidence="5" id="KW-0598">Phosphotransferase system</keyword>
<gene>
    <name evidence="12" type="ORF">A5N15_00050</name>
</gene>
<feature type="domain" description="PTS EIIC type-2" evidence="11">
    <location>
        <begin position="73"/>
        <end position="440"/>
    </location>
</feature>
<dbReference type="InterPro" id="IPR013014">
    <property type="entry name" value="PTS_EIIC_2"/>
</dbReference>
<dbReference type="NCBIfam" id="TIGR01427">
    <property type="entry name" value="PTS_IIC_fructo"/>
    <property type="match status" value="1"/>
</dbReference>
<accession>A0A657IWG2</accession>
<dbReference type="GO" id="GO:0009401">
    <property type="term" value="P:phosphoenolpyruvate-dependent sugar phosphotransferase system"/>
    <property type="evidence" value="ECO:0007669"/>
    <property type="project" value="UniProtKB-KW"/>
</dbReference>
<evidence type="ECO:0000259" key="11">
    <source>
        <dbReference type="PROSITE" id="PS51104"/>
    </source>
</evidence>
<dbReference type="PROSITE" id="PS51104">
    <property type="entry name" value="PTS_EIIC_TYPE_2"/>
    <property type="match status" value="1"/>
</dbReference>
<sequence length="449" mass="45995">MIFAVSVDVRDRARFAGKPVVESPVKRGIDEPVAMIEEAEAAAKDPNARRVAGSREEGSSSSSGADASWGSRIYKSLMTGVSYMIPFVAAGGLMIALAFLMSSIAGHKSEVADLAPSILGIQDGALTDGGATLFNPGEHGLWMYLAAVIFVIGQQAIGLLVPALAGFIGYGMAGAPPASPPASRPAWWPTWWARASSAGSSAACWPASWPTPCSSPSCRAGWPGMMPVVIIPLVATIVSSGLMFLVLGRPIAWVMTALNDFLVSMSGASALVLGLILGAMMGADLGGPINKTAYLFATAGLSAGTLVSQEIMGAVIAAGMATPLGMALATTLRKKYFTEAEINNGRAAWLLGASFISEGAIPFAAADPLRVIPSSIVGSAVTGAICMSTGVASQAPHGGIWILPVVSNPGMYLVAVIVGMLITAAMYLLLKRIGNTRTGAEKAKAAQVA</sequence>
<feature type="transmembrane region" description="Helical" evidence="10">
    <location>
        <begin position="260"/>
        <end position="281"/>
    </location>
</feature>
<comment type="subcellular location">
    <subcellularLocation>
        <location evidence="1">Cell inner membrane</location>
        <topology evidence="1">Multi-pass membrane protein</topology>
    </subcellularLocation>
</comment>
<keyword evidence="8 10" id="KW-0472">Membrane</keyword>
<dbReference type="Gene3D" id="3.40.50.2300">
    <property type="match status" value="1"/>
</dbReference>
<feature type="transmembrane region" description="Helical" evidence="10">
    <location>
        <begin position="141"/>
        <end position="170"/>
    </location>
</feature>
<keyword evidence="7 10" id="KW-1133">Transmembrane helix</keyword>
<keyword evidence="3" id="KW-1003">Cell membrane</keyword>
<dbReference type="GO" id="GO:0090563">
    <property type="term" value="F:protein-phosphocysteine-sugar phosphotransferase activity"/>
    <property type="evidence" value="ECO:0007669"/>
    <property type="project" value="TreeGrafter"/>
</dbReference>
<evidence type="ECO:0000256" key="8">
    <source>
        <dbReference type="ARBA" id="ARBA00023136"/>
    </source>
</evidence>
<dbReference type="PANTHER" id="PTHR30505:SF0">
    <property type="entry name" value="FRUCTOSE-LIKE PTS SYSTEM EIIBC COMPONENT-RELATED"/>
    <property type="match status" value="1"/>
</dbReference>
<evidence type="ECO:0000256" key="6">
    <source>
        <dbReference type="ARBA" id="ARBA00022692"/>
    </source>
</evidence>
<dbReference type="InterPro" id="IPR050864">
    <property type="entry name" value="Bacterial_PTS_Sugar_Transport"/>
</dbReference>
<evidence type="ECO:0000256" key="7">
    <source>
        <dbReference type="ARBA" id="ARBA00022989"/>
    </source>
</evidence>
<dbReference type="AlphaFoldDB" id="A0A657IWG2"/>
<dbReference type="GO" id="GO:0005351">
    <property type="term" value="F:carbohydrate:proton symporter activity"/>
    <property type="evidence" value="ECO:0007669"/>
    <property type="project" value="InterPro"/>
</dbReference>
<dbReference type="GO" id="GO:0005886">
    <property type="term" value="C:plasma membrane"/>
    <property type="evidence" value="ECO:0007669"/>
    <property type="project" value="UniProtKB-SubCell"/>
</dbReference>
<proteinExistence type="predicted"/>
<evidence type="ECO:0000256" key="4">
    <source>
        <dbReference type="ARBA" id="ARBA00022597"/>
    </source>
</evidence>
<evidence type="ECO:0000256" key="10">
    <source>
        <dbReference type="SAM" id="Phobius"/>
    </source>
</evidence>
<feature type="transmembrane region" description="Helical" evidence="10">
    <location>
        <begin position="293"/>
        <end position="326"/>
    </location>
</feature>
<organism evidence="12 13">
    <name type="scientific">Rothia kristinae</name>
    <dbReference type="NCBI Taxonomy" id="37923"/>
    <lineage>
        <taxon>Bacteria</taxon>
        <taxon>Bacillati</taxon>
        <taxon>Actinomycetota</taxon>
        <taxon>Actinomycetes</taxon>
        <taxon>Micrococcales</taxon>
        <taxon>Micrococcaceae</taxon>
        <taxon>Rothia</taxon>
    </lineage>
</organism>
<comment type="caution">
    <text evidence="12">The sequence shown here is derived from an EMBL/GenBank/DDBJ whole genome shotgun (WGS) entry which is preliminary data.</text>
</comment>